<organism evidence="2">
    <name type="scientific">Brassica oleracea</name>
    <name type="common">Wild cabbage</name>
    <dbReference type="NCBI Taxonomy" id="3712"/>
    <lineage>
        <taxon>Eukaryota</taxon>
        <taxon>Viridiplantae</taxon>
        <taxon>Streptophyta</taxon>
        <taxon>Embryophyta</taxon>
        <taxon>Tracheophyta</taxon>
        <taxon>Spermatophyta</taxon>
        <taxon>Magnoliopsida</taxon>
        <taxon>eudicotyledons</taxon>
        <taxon>Gunneridae</taxon>
        <taxon>Pentapetalae</taxon>
        <taxon>rosids</taxon>
        <taxon>malvids</taxon>
        <taxon>Brassicales</taxon>
        <taxon>Brassicaceae</taxon>
        <taxon>Brassiceae</taxon>
        <taxon>Brassica</taxon>
    </lineage>
</organism>
<reference evidence="2" key="1">
    <citation type="submission" date="2018-11" db="EMBL/GenBank/DDBJ databases">
        <authorList>
            <consortium name="Genoscope - CEA"/>
            <person name="William W."/>
        </authorList>
    </citation>
    <scope>NUCLEOTIDE SEQUENCE</scope>
</reference>
<evidence type="ECO:0000313" key="2">
    <source>
        <dbReference type="EMBL" id="VDD08683.1"/>
    </source>
</evidence>
<dbReference type="EMBL" id="LR031873">
    <property type="protein sequence ID" value="VDD08683.1"/>
    <property type="molecule type" value="Genomic_DNA"/>
</dbReference>
<proteinExistence type="predicted"/>
<feature type="region of interest" description="Disordered" evidence="1">
    <location>
        <begin position="72"/>
        <end position="101"/>
    </location>
</feature>
<feature type="compositionally biased region" description="Polar residues" evidence="1">
    <location>
        <begin position="80"/>
        <end position="101"/>
    </location>
</feature>
<accession>A0A3P6BSH5</accession>
<sequence>MNLVAGLVGEPKETGDFTRNLVSLTVSHAKVEVDLTKPLPSVVEFERESGEIIEVCGHIVRNCLLYTPPLPPSKKNPLPASTNKTPPTVPSSTNKIPPKPSNCSFLHKQNPSNCSFLHKFSPLNYCSYPHLSNHTI</sequence>
<evidence type="ECO:0000256" key="1">
    <source>
        <dbReference type="SAM" id="MobiDB-lite"/>
    </source>
</evidence>
<name>A0A3P6BSH5_BRAOL</name>
<dbReference type="AlphaFoldDB" id="A0A3P6BSH5"/>
<protein>
    <submittedName>
        <fullName evidence="2">Uncharacterized protein</fullName>
    </submittedName>
</protein>
<gene>
    <name evidence="2" type="ORF">BOLC4T24134H</name>
</gene>